<dbReference type="Pfam" id="PF06240">
    <property type="entry name" value="COXG"/>
    <property type="match status" value="1"/>
</dbReference>
<sequence>MKMSDTRQIDAPPAAVYAALLDPAVLQACVPGAQDVTGSPEEGFEATVVQKVGPVKATFKGQVTLSEMVENQSLTITGEGKGGAAGFAKGGADVRVTEKDGGTELSYDVEAKVGGKLAQLGSRIIDGFAKKMADQFFDNFKAAVEGPAPEEAAADEAGAEDDAPKKSWLGRLTGKD</sequence>
<name>A0A073J4W5_9RHOB</name>
<dbReference type="SUPFAM" id="SSF55961">
    <property type="entry name" value="Bet v1-like"/>
    <property type="match status" value="1"/>
</dbReference>
<gene>
    <name evidence="2" type="ORF">SUH3_15405</name>
</gene>
<organism evidence="2 3">
    <name type="scientific">Pseudosulfitobacter pseudonitzschiae</name>
    <dbReference type="NCBI Taxonomy" id="1402135"/>
    <lineage>
        <taxon>Bacteria</taxon>
        <taxon>Pseudomonadati</taxon>
        <taxon>Pseudomonadota</taxon>
        <taxon>Alphaproteobacteria</taxon>
        <taxon>Rhodobacterales</taxon>
        <taxon>Roseobacteraceae</taxon>
        <taxon>Pseudosulfitobacter</taxon>
    </lineage>
</organism>
<dbReference type="Gene3D" id="3.30.530.20">
    <property type="match status" value="1"/>
</dbReference>
<dbReference type="RefSeq" id="WP_037924352.1">
    <property type="nucleotide sequence ID" value="NZ_CP054599.1"/>
</dbReference>
<dbReference type="OrthoDB" id="9787428at2"/>
<dbReference type="CDD" id="cd05018">
    <property type="entry name" value="CoxG"/>
    <property type="match status" value="1"/>
</dbReference>
<dbReference type="PANTHER" id="PTHR38588">
    <property type="entry name" value="BLL0334 PROTEIN"/>
    <property type="match status" value="1"/>
</dbReference>
<evidence type="ECO:0000313" key="3">
    <source>
        <dbReference type="Proteomes" id="UP000027746"/>
    </source>
</evidence>
<dbReference type="GeneID" id="68868940"/>
<dbReference type="AlphaFoldDB" id="A0A073J4W5"/>
<dbReference type="InterPro" id="IPR010419">
    <property type="entry name" value="CO_DH_gsu"/>
</dbReference>
<dbReference type="PANTHER" id="PTHR38588:SF1">
    <property type="entry name" value="BLL0334 PROTEIN"/>
    <property type="match status" value="1"/>
</dbReference>
<proteinExistence type="predicted"/>
<dbReference type="EMBL" id="JAMD01000003">
    <property type="protein sequence ID" value="KEJ96741.1"/>
    <property type="molecule type" value="Genomic_DNA"/>
</dbReference>
<comment type="caution">
    <text evidence="2">The sequence shown here is derived from an EMBL/GenBank/DDBJ whole genome shotgun (WGS) entry which is preliminary data.</text>
</comment>
<evidence type="ECO:0000313" key="2">
    <source>
        <dbReference type="EMBL" id="KEJ96741.1"/>
    </source>
</evidence>
<feature type="region of interest" description="Disordered" evidence="1">
    <location>
        <begin position="147"/>
        <end position="176"/>
    </location>
</feature>
<accession>A0A073J4W5</accession>
<feature type="compositionally biased region" description="Acidic residues" evidence="1">
    <location>
        <begin position="152"/>
        <end position="161"/>
    </location>
</feature>
<protein>
    <submittedName>
        <fullName evidence="2">Carbon monoxide dehydrogenase</fullName>
    </submittedName>
</protein>
<keyword evidence="3" id="KW-1185">Reference proteome</keyword>
<reference evidence="2 3" key="1">
    <citation type="submission" date="2014-01" db="EMBL/GenBank/DDBJ databases">
        <title>Sulfitobacter sp. H3 (MCCC 1A00686) Genome Sequencing.</title>
        <authorList>
            <person name="Lai Q."/>
            <person name="Hong Z."/>
        </authorList>
    </citation>
    <scope>NUCLEOTIDE SEQUENCE [LARGE SCALE GENOMIC DNA]</scope>
    <source>
        <strain evidence="2 3">H3</strain>
    </source>
</reference>
<dbReference type="Proteomes" id="UP000027746">
    <property type="component" value="Unassembled WGS sequence"/>
</dbReference>
<dbReference type="InterPro" id="IPR023393">
    <property type="entry name" value="START-like_dom_sf"/>
</dbReference>
<evidence type="ECO:0000256" key="1">
    <source>
        <dbReference type="SAM" id="MobiDB-lite"/>
    </source>
</evidence>